<dbReference type="WBParaSite" id="HPBE_0002144201-mRNA-1">
    <property type="protein sequence ID" value="HPBE_0002144201-mRNA-1"/>
    <property type="gene ID" value="HPBE_0002144201"/>
</dbReference>
<reference evidence="5 6" key="1">
    <citation type="submission" date="2018-11" db="EMBL/GenBank/DDBJ databases">
        <authorList>
            <consortium name="Pathogen Informatics"/>
        </authorList>
    </citation>
    <scope>NUCLEOTIDE SEQUENCE [LARGE SCALE GENOMIC DNA]</scope>
</reference>
<comment type="subcellular location">
    <subcellularLocation>
        <location evidence="1">Membrane</location>
        <topology evidence="1">Multi-pass membrane protein</topology>
    </subcellularLocation>
</comment>
<dbReference type="AlphaFoldDB" id="A0A183GG64"/>
<keyword evidence="3" id="KW-1133">Transmembrane helix</keyword>
<accession>A0A183GG64</accession>
<keyword evidence="4" id="KW-0472">Membrane</keyword>
<evidence type="ECO:0000313" key="7">
    <source>
        <dbReference type="WBParaSite" id="HPBE_0002144201-mRNA-1"/>
    </source>
</evidence>
<sequence length="94" mass="9731">MLLTLTGFFIGGPANMTSRSVSADLGETVTCSIFLPGRARELRGNAEALSTVTGIVDGEFCIGLSAQFKKPSVTGFVAFLIPAPATVSKFSAIC</sequence>
<evidence type="ECO:0000313" key="6">
    <source>
        <dbReference type="Proteomes" id="UP000050761"/>
    </source>
</evidence>
<evidence type="ECO:0000256" key="1">
    <source>
        <dbReference type="ARBA" id="ARBA00004141"/>
    </source>
</evidence>
<dbReference type="GO" id="GO:0005789">
    <property type="term" value="C:endoplasmic reticulum membrane"/>
    <property type="evidence" value="ECO:0007669"/>
    <property type="project" value="TreeGrafter"/>
</dbReference>
<evidence type="ECO:0000256" key="2">
    <source>
        <dbReference type="ARBA" id="ARBA00022692"/>
    </source>
</evidence>
<evidence type="ECO:0000313" key="5">
    <source>
        <dbReference type="EMBL" id="VDP25470.1"/>
    </source>
</evidence>
<gene>
    <name evidence="5" type="ORF">HPBE_LOCUS21441</name>
</gene>
<keyword evidence="2" id="KW-0812">Transmembrane</keyword>
<proteinExistence type="predicted"/>
<reference evidence="7" key="2">
    <citation type="submission" date="2019-09" db="UniProtKB">
        <authorList>
            <consortium name="WormBaseParasite"/>
        </authorList>
    </citation>
    <scope>IDENTIFICATION</scope>
</reference>
<evidence type="ECO:0000256" key="4">
    <source>
        <dbReference type="ARBA" id="ARBA00023136"/>
    </source>
</evidence>
<evidence type="ECO:0000256" key="3">
    <source>
        <dbReference type="ARBA" id="ARBA00022989"/>
    </source>
</evidence>
<dbReference type="EMBL" id="UZAH01033007">
    <property type="protein sequence ID" value="VDP25470.1"/>
    <property type="molecule type" value="Genomic_DNA"/>
</dbReference>
<protein>
    <submittedName>
        <fullName evidence="7">Secreted protein</fullName>
    </submittedName>
</protein>
<dbReference type="PANTHER" id="PTHR43184">
    <property type="entry name" value="MAJOR FACILITATOR SUPERFAMILY TRANSPORTER 16, ISOFORM B"/>
    <property type="match status" value="1"/>
</dbReference>
<organism evidence="6 7">
    <name type="scientific">Heligmosomoides polygyrus</name>
    <name type="common">Parasitic roundworm</name>
    <dbReference type="NCBI Taxonomy" id="6339"/>
    <lineage>
        <taxon>Eukaryota</taxon>
        <taxon>Metazoa</taxon>
        <taxon>Ecdysozoa</taxon>
        <taxon>Nematoda</taxon>
        <taxon>Chromadorea</taxon>
        <taxon>Rhabditida</taxon>
        <taxon>Rhabditina</taxon>
        <taxon>Rhabditomorpha</taxon>
        <taxon>Strongyloidea</taxon>
        <taxon>Heligmosomidae</taxon>
        <taxon>Heligmosomoides</taxon>
    </lineage>
</organism>
<accession>A0A3P8C3W1</accession>
<dbReference type="PANTHER" id="PTHR43184:SF12">
    <property type="entry name" value="SUGAR PHOSPHATE EXCHANGER 3"/>
    <property type="match status" value="1"/>
</dbReference>
<dbReference type="Proteomes" id="UP000050761">
    <property type="component" value="Unassembled WGS sequence"/>
</dbReference>
<dbReference type="OrthoDB" id="3639251at2759"/>
<name>A0A183GG64_HELPZ</name>
<keyword evidence="6" id="KW-1185">Reference proteome</keyword>